<dbReference type="AlphaFoldDB" id="A0A4Y8IKW4"/>
<dbReference type="RefSeq" id="WP_134339872.1">
    <property type="nucleotide sequence ID" value="NZ_SOPW01000007.1"/>
</dbReference>
<dbReference type="Proteomes" id="UP000297975">
    <property type="component" value="Unassembled WGS sequence"/>
</dbReference>
<dbReference type="EMBL" id="SOPW01000007">
    <property type="protein sequence ID" value="TFB21728.1"/>
    <property type="molecule type" value="Genomic_DNA"/>
</dbReference>
<protein>
    <submittedName>
        <fullName evidence="1">DUF4269 domain-containing protein</fullName>
    </submittedName>
</protein>
<dbReference type="InterPro" id="IPR025365">
    <property type="entry name" value="DUF4269"/>
</dbReference>
<accession>A0A4Y8IKW4</accession>
<evidence type="ECO:0000313" key="1">
    <source>
        <dbReference type="EMBL" id="TFB21728.1"/>
    </source>
</evidence>
<dbReference type="OrthoDB" id="6402248at2"/>
<sequence>MNTRRILSLQGINYLKNGSATQKQAYKAIIELNIMNDLSGYNPVLCGTIPLNINTSTSDLDIILEVHDFNSFEIEVQSLYSDYKSYSMKNYEVRGTPTYKVNFVCKGFEFELFAQPVPVHNQHAYQHMIIEENIIKQNPRVKGEVLRLKEQGVKTEPAFCKVLGLKGDPYQGLIEYGKKNNMI</sequence>
<dbReference type="Pfam" id="PF14091">
    <property type="entry name" value="DUF4269"/>
    <property type="match status" value="1"/>
</dbReference>
<comment type="caution">
    <text evidence="1">The sequence shown here is derived from an EMBL/GenBank/DDBJ whole genome shotgun (WGS) entry which is preliminary data.</text>
</comment>
<proteinExistence type="predicted"/>
<keyword evidence="2" id="KW-1185">Reference proteome</keyword>
<reference evidence="1 2" key="1">
    <citation type="submission" date="2019-03" db="EMBL/GenBank/DDBJ databases">
        <authorList>
            <person name="He R.-H."/>
        </authorList>
    </citation>
    <scope>NUCLEOTIDE SEQUENCE [LARGE SCALE GENOMIC DNA]</scope>
    <source>
        <strain evidence="2">SH 714</strain>
    </source>
</reference>
<evidence type="ECO:0000313" key="2">
    <source>
        <dbReference type="Proteomes" id="UP000297975"/>
    </source>
</evidence>
<name>A0A4Y8IKW4_9BACI</name>
<organism evidence="1 2">
    <name type="scientific">Filobacillus milosensis</name>
    <dbReference type="NCBI Taxonomy" id="94137"/>
    <lineage>
        <taxon>Bacteria</taxon>
        <taxon>Bacillati</taxon>
        <taxon>Bacillota</taxon>
        <taxon>Bacilli</taxon>
        <taxon>Bacillales</taxon>
        <taxon>Bacillaceae</taxon>
        <taxon>Filobacillus</taxon>
    </lineage>
</organism>
<gene>
    <name evidence="1" type="ORF">E3U55_07805</name>
</gene>